<evidence type="ECO:0000256" key="1">
    <source>
        <dbReference type="SAM" id="Phobius"/>
    </source>
</evidence>
<organism evidence="2 3">
    <name type="scientific">Gigaspora margarita</name>
    <dbReference type="NCBI Taxonomy" id="4874"/>
    <lineage>
        <taxon>Eukaryota</taxon>
        <taxon>Fungi</taxon>
        <taxon>Fungi incertae sedis</taxon>
        <taxon>Mucoromycota</taxon>
        <taxon>Glomeromycotina</taxon>
        <taxon>Glomeromycetes</taxon>
        <taxon>Diversisporales</taxon>
        <taxon>Gigasporaceae</taxon>
        <taxon>Gigaspora</taxon>
    </lineage>
</organism>
<reference evidence="2 3" key="1">
    <citation type="submission" date="2021-06" db="EMBL/GenBank/DDBJ databases">
        <authorList>
            <person name="Kallberg Y."/>
            <person name="Tangrot J."/>
            <person name="Rosling A."/>
        </authorList>
    </citation>
    <scope>NUCLEOTIDE SEQUENCE [LARGE SCALE GENOMIC DNA]</scope>
    <source>
        <strain evidence="2 3">120-4 pot B 10/14</strain>
    </source>
</reference>
<dbReference type="Proteomes" id="UP000789901">
    <property type="component" value="Unassembled WGS sequence"/>
</dbReference>
<feature type="non-terminal residue" evidence="2">
    <location>
        <position position="340"/>
    </location>
</feature>
<evidence type="ECO:0000313" key="3">
    <source>
        <dbReference type="Proteomes" id="UP000789901"/>
    </source>
</evidence>
<evidence type="ECO:0000313" key="2">
    <source>
        <dbReference type="EMBL" id="CAG8809473.1"/>
    </source>
</evidence>
<dbReference type="EMBL" id="CAJVQB010026892">
    <property type="protein sequence ID" value="CAG8809473.1"/>
    <property type="molecule type" value="Genomic_DNA"/>
</dbReference>
<keyword evidence="1" id="KW-0812">Transmembrane</keyword>
<keyword evidence="1" id="KW-1133">Transmembrane helix</keyword>
<protein>
    <submittedName>
        <fullName evidence="2">6893_t:CDS:1</fullName>
    </submittedName>
</protein>
<accession>A0ABN7W094</accession>
<name>A0ABN7W094_GIGMA</name>
<comment type="caution">
    <text evidence="2">The sequence shown here is derived from an EMBL/GenBank/DDBJ whole genome shotgun (WGS) entry which is preliminary data.</text>
</comment>
<keyword evidence="1" id="KW-0472">Membrane</keyword>
<proteinExistence type="predicted"/>
<sequence>MFKYFQVQKFNRPFILCLIIITIIWTKYSLFDGNVKNGYKGYDTNFIKYSLQDVGNKIEPRQLSPTKFESYIYPFGINENLTTPLLTIKSIRKLMDYEYKLVNEENSPYEVAVEEEIEYETSISHLIWFYANADYEDKRPAVFIRNTPIVYYFLSNLEKKVEIPLLNKVLVNNHTTYSIKGTKDVLQTIKNGESNPDLVGKAQIIANRFESFIYSFGINENLTTLPLTIISMRKLKDNEHKLVNYKENSPYEVEVKEEIEYETGISHLIWFFANADYEDIRPATWIPNTPIVYYFLSNLKKKVEIPLLNKVLVNNNITYSIKGTKDVLQTIKDGESNLDL</sequence>
<gene>
    <name evidence="2" type="ORF">GMARGA_LOCUS24898</name>
</gene>
<keyword evidence="3" id="KW-1185">Reference proteome</keyword>
<feature type="transmembrane region" description="Helical" evidence="1">
    <location>
        <begin position="12"/>
        <end position="31"/>
    </location>
</feature>